<dbReference type="EC" id="3.2.1.6" evidence="3"/>
<feature type="chain" id="PRO_5002544715" description="endo-1,3(4)-beta-glucanase" evidence="6">
    <location>
        <begin position="21"/>
        <end position="457"/>
    </location>
</feature>
<keyword evidence="6" id="KW-0732">Signal</keyword>
<dbReference type="PANTHER" id="PTHR10963">
    <property type="entry name" value="GLYCOSYL HYDROLASE-RELATED"/>
    <property type="match status" value="1"/>
</dbReference>
<comment type="catalytic activity">
    <reaction evidence="1">
        <text>Endohydrolysis of (1-&gt;3)- or (1-&gt;4)-linkages in beta-D-glucans when the glucose residue whose reducing group is involved in the linkage to be hydrolyzed is itself substituted at C-3.</text>
        <dbReference type="EC" id="3.2.1.6"/>
    </reaction>
</comment>
<evidence type="ECO:0000256" key="3">
    <source>
        <dbReference type="ARBA" id="ARBA00012599"/>
    </source>
</evidence>
<keyword evidence="4" id="KW-0378">Hydrolase</keyword>
<proteinExistence type="inferred from homology"/>
<evidence type="ECO:0000256" key="5">
    <source>
        <dbReference type="ARBA" id="ARBA00023295"/>
    </source>
</evidence>
<organism evidence="8 9">
    <name type="scientific">Phaeomoniella chlamydospora</name>
    <name type="common">Phaeoacremonium chlamydosporum</name>
    <dbReference type="NCBI Taxonomy" id="158046"/>
    <lineage>
        <taxon>Eukaryota</taxon>
        <taxon>Fungi</taxon>
        <taxon>Dikarya</taxon>
        <taxon>Ascomycota</taxon>
        <taxon>Pezizomycotina</taxon>
        <taxon>Eurotiomycetes</taxon>
        <taxon>Chaetothyriomycetidae</taxon>
        <taxon>Phaeomoniellales</taxon>
        <taxon>Phaeomoniellaceae</taxon>
        <taxon>Phaeomoniella</taxon>
    </lineage>
</organism>
<dbReference type="PROSITE" id="PS51762">
    <property type="entry name" value="GH16_2"/>
    <property type="match status" value="1"/>
</dbReference>
<comment type="similarity">
    <text evidence="2">Belongs to the glycosyl hydrolase 16 family.</text>
</comment>
<evidence type="ECO:0000256" key="2">
    <source>
        <dbReference type="ARBA" id="ARBA00006865"/>
    </source>
</evidence>
<dbReference type="InterPro" id="IPR013320">
    <property type="entry name" value="ConA-like_dom_sf"/>
</dbReference>
<feature type="domain" description="GH16" evidence="7">
    <location>
        <begin position="17"/>
        <end position="292"/>
    </location>
</feature>
<dbReference type="GO" id="GO:0052861">
    <property type="term" value="F:endo-1,3(4)-beta-glucanase activity"/>
    <property type="evidence" value="ECO:0007669"/>
    <property type="project" value="UniProtKB-EC"/>
</dbReference>
<sequence>MLTSTTSLLTIAGLVSSSIAGYTLQDDYSGSSFFSMFDFFTDADPTSGFVDYVDQSTAQNAGLISTNNGSVYIGVDYTNVASSAGRQSVRLTSSASYNHGLVILDLEHMPGGICGTWPAFWMLGPDWPTNGEIDISEGVNSQTTNDMTLHTAEGCSISSSGTSISSAVSNVFSGTLVTSNCYVDAEGQSSNAGCQIEDTDTSSYGTGFNSNGGGVYAMNWDSDAIKIWFFSRGEIPSDISSGSSSPDPSGWGDATASFQGGCDIDSYFKDLQIVFDTTFCGSWAGEVWSSDSTCSVLSSTCNDYVQNNPSAFQEAYWQINSLKVYSSNGTNSTTSSSTSAIIGSTASLSIPTASSLSIAASSSSSSASFGIGGAAVVQVTTTTIQDSTPSTVTAIVTATETLTSAIEADEFPDPDAAQTEGVGEAETLKMMKREKIERWHRHLGRHVRRGGSAAGGF</sequence>
<accession>A0A0G2GNL0</accession>
<dbReference type="FunFam" id="2.60.120.200:FF:000114">
    <property type="entry name" value="Probable endo-1,3(4)-beta-glucanase NFIA_089530"/>
    <property type="match status" value="1"/>
</dbReference>
<reference evidence="8 9" key="1">
    <citation type="submission" date="2015-05" db="EMBL/GenBank/DDBJ databases">
        <title>Distinctive expansion of gene families associated with plant cell wall degradation and secondary metabolism in the genomes of grapevine trunk pathogens.</title>
        <authorList>
            <person name="Lawrence D.P."/>
            <person name="Travadon R."/>
            <person name="Rolshausen P.E."/>
            <person name="Baumgartner K."/>
        </authorList>
    </citation>
    <scope>NUCLEOTIDE SEQUENCE [LARGE SCALE GENOMIC DNA]</scope>
    <source>
        <strain evidence="8">UCRPC4</strain>
    </source>
</reference>
<dbReference type="SUPFAM" id="SSF49899">
    <property type="entry name" value="Concanavalin A-like lectins/glucanases"/>
    <property type="match status" value="1"/>
</dbReference>
<dbReference type="CDD" id="cd02181">
    <property type="entry name" value="GH16_fungal_Lam16A_glucanase"/>
    <property type="match status" value="1"/>
</dbReference>
<dbReference type="Gene3D" id="2.60.120.200">
    <property type="match status" value="1"/>
</dbReference>
<dbReference type="GO" id="GO:0009251">
    <property type="term" value="P:glucan catabolic process"/>
    <property type="evidence" value="ECO:0007669"/>
    <property type="project" value="TreeGrafter"/>
</dbReference>
<dbReference type="AlphaFoldDB" id="A0A0G2GNL0"/>
<keyword evidence="5" id="KW-0326">Glycosidase</keyword>
<dbReference type="InterPro" id="IPR050546">
    <property type="entry name" value="Glycosyl_Hydrlase_16"/>
</dbReference>
<dbReference type="Proteomes" id="UP000053317">
    <property type="component" value="Unassembled WGS sequence"/>
</dbReference>
<comment type="caution">
    <text evidence="8">The sequence shown here is derived from an EMBL/GenBank/DDBJ whole genome shotgun (WGS) entry which is preliminary data.</text>
</comment>
<dbReference type="OrthoDB" id="192832at2759"/>
<feature type="signal peptide" evidence="6">
    <location>
        <begin position="1"/>
        <end position="20"/>
    </location>
</feature>
<dbReference type="EMBL" id="LCWF01000123">
    <property type="protein sequence ID" value="KKY18400.1"/>
    <property type="molecule type" value="Genomic_DNA"/>
</dbReference>
<evidence type="ECO:0000256" key="6">
    <source>
        <dbReference type="SAM" id="SignalP"/>
    </source>
</evidence>
<evidence type="ECO:0000313" key="8">
    <source>
        <dbReference type="EMBL" id="KKY18400.1"/>
    </source>
</evidence>
<evidence type="ECO:0000313" key="9">
    <source>
        <dbReference type="Proteomes" id="UP000053317"/>
    </source>
</evidence>
<reference evidence="8 9" key="2">
    <citation type="submission" date="2015-05" db="EMBL/GenBank/DDBJ databases">
        <authorList>
            <person name="Morales-Cruz A."/>
            <person name="Amrine K.C."/>
            <person name="Cantu D."/>
        </authorList>
    </citation>
    <scope>NUCLEOTIDE SEQUENCE [LARGE SCALE GENOMIC DNA]</scope>
    <source>
        <strain evidence="8">UCRPC4</strain>
    </source>
</reference>
<evidence type="ECO:0000256" key="4">
    <source>
        <dbReference type="ARBA" id="ARBA00022801"/>
    </source>
</evidence>
<dbReference type="PANTHER" id="PTHR10963:SF24">
    <property type="entry name" value="GLYCOSIDASE C21B10.07-RELATED"/>
    <property type="match status" value="1"/>
</dbReference>
<evidence type="ECO:0000259" key="7">
    <source>
        <dbReference type="PROSITE" id="PS51762"/>
    </source>
</evidence>
<name>A0A0G2GNL0_PHACM</name>
<evidence type="ECO:0000256" key="1">
    <source>
        <dbReference type="ARBA" id="ARBA00000124"/>
    </source>
</evidence>
<gene>
    <name evidence="8" type="ORF">UCRPC4_g04970</name>
</gene>
<dbReference type="Pfam" id="PF26113">
    <property type="entry name" value="GH16_XgeA"/>
    <property type="match status" value="1"/>
</dbReference>
<protein>
    <recommendedName>
        <fullName evidence="3">endo-1,3(4)-beta-glucanase</fullName>
        <ecNumber evidence="3">3.2.1.6</ecNumber>
    </recommendedName>
</protein>
<keyword evidence="9" id="KW-1185">Reference proteome</keyword>
<dbReference type="InterPro" id="IPR000757">
    <property type="entry name" value="Beta-glucanase-like"/>
</dbReference>